<gene>
    <name evidence="2" type="primary">LOC127751386</name>
</gene>
<dbReference type="KEGG" id="foc:127751386"/>
<dbReference type="PANTHER" id="PTHR47642">
    <property type="entry name" value="ATP-DEPENDENT DNA HELICASE"/>
    <property type="match status" value="1"/>
</dbReference>
<organism evidence="1 2">
    <name type="scientific">Frankliniella occidentalis</name>
    <name type="common">Western flower thrips</name>
    <name type="synonym">Euthrips occidentalis</name>
    <dbReference type="NCBI Taxonomy" id="133901"/>
    <lineage>
        <taxon>Eukaryota</taxon>
        <taxon>Metazoa</taxon>
        <taxon>Ecdysozoa</taxon>
        <taxon>Arthropoda</taxon>
        <taxon>Hexapoda</taxon>
        <taxon>Insecta</taxon>
        <taxon>Pterygota</taxon>
        <taxon>Neoptera</taxon>
        <taxon>Paraneoptera</taxon>
        <taxon>Thysanoptera</taxon>
        <taxon>Terebrantia</taxon>
        <taxon>Thripoidea</taxon>
        <taxon>Thripidae</taxon>
        <taxon>Frankliniella</taxon>
    </lineage>
</organism>
<evidence type="ECO:0000313" key="1">
    <source>
        <dbReference type="Proteomes" id="UP000504606"/>
    </source>
</evidence>
<dbReference type="PANTHER" id="PTHR47642:SF5">
    <property type="entry name" value="ATP-DEPENDENT DNA HELICASE"/>
    <property type="match status" value="1"/>
</dbReference>
<dbReference type="OrthoDB" id="416437at2759"/>
<protein>
    <submittedName>
        <fullName evidence="2">Uncharacterized protein LOC127751386</fullName>
    </submittedName>
</protein>
<dbReference type="SUPFAM" id="SSF52540">
    <property type="entry name" value="P-loop containing nucleoside triphosphate hydrolases"/>
    <property type="match status" value="1"/>
</dbReference>
<dbReference type="AlphaFoldDB" id="A0A9C6X862"/>
<name>A0A9C6X862_FRAOC</name>
<proteinExistence type="predicted"/>
<dbReference type="GeneID" id="127751386"/>
<reference evidence="2" key="1">
    <citation type="submission" date="2025-08" db="UniProtKB">
        <authorList>
            <consortium name="RefSeq"/>
        </authorList>
    </citation>
    <scope>IDENTIFICATION</scope>
    <source>
        <tissue evidence="2">Whole organism</tissue>
    </source>
</reference>
<dbReference type="RefSeq" id="XP_052130825.1">
    <property type="nucleotide sequence ID" value="XM_052274865.1"/>
</dbReference>
<sequence length="375" mass="42987">MFVKCTVERDISFQECHHVLRGHKLYSCSRSFVFLNLRSSDWIVHSNLEDLQENVNLGTYDVMICYTKRPSILDNLNLYDYAKKFNHQTNKPKKRENIVRIYPLLSQKLLKSSDLDEEVCRQVVLLFVSWRNIDLEEDMSLSWAEIYVKYQLSVRLLPYFDVDEKVSSDLSDDSDEEVKKSKEDWMYVCEVKGNVPHQVELGYRTVDKNHSWNRSAEMVSECIVVCNTIQDAKKSKVLQQERTINHIELSADQKSVLSVVRQQILKINGRLNDEVSTPQIVLCEGLAGSGKTATLNAVVELIHEYCGKDSVLVLAPTGSSALQAQGVTVHSALRLGYNATGHVPDLKGEALYYWRKDHINVKFVLIEEYSMVGCR</sequence>
<dbReference type="InterPro" id="IPR027417">
    <property type="entry name" value="P-loop_NTPase"/>
</dbReference>
<accession>A0A9C6X862</accession>
<dbReference type="Proteomes" id="UP000504606">
    <property type="component" value="Unplaced"/>
</dbReference>
<dbReference type="Gene3D" id="3.40.50.300">
    <property type="entry name" value="P-loop containing nucleotide triphosphate hydrolases"/>
    <property type="match status" value="1"/>
</dbReference>
<keyword evidence="1" id="KW-1185">Reference proteome</keyword>
<evidence type="ECO:0000313" key="2">
    <source>
        <dbReference type="RefSeq" id="XP_052130825.1"/>
    </source>
</evidence>
<dbReference type="InterPro" id="IPR051055">
    <property type="entry name" value="PIF1_helicase"/>
</dbReference>
<dbReference type="Pfam" id="PF13604">
    <property type="entry name" value="AAA_30"/>
    <property type="match status" value="1"/>
</dbReference>